<evidence type="ECO:0000256" key="7">
    <source>
        <dbReference type="ARBA" id="ARBA00052328"/>
    </source>
</evidence>
<dbReference type="InterPro" id="IPR017459">
    <property type="entry name" value="Glycosyl_Trfase_fam3_N_dom"/>
</dbReference>
<feature type="domain" description="Glycosyl transferase family 3 N-terminal" evidence="11">
    <location>
        <begin position="5"/>
        <end position="61"/>
    </location>
</feature>
<evidence type="ECO:0000256" key="4">
    <source>
        <dbReference type="ARBA" id="ARBA00022679"/>
    </source>
</evidence>
<dbReference type="EMBL" id="JAATHJ010000017">
    <property type="protein sequence ID" value="NJP38194.1"/>
    <property type="molecule type" value="Genomic_DNA"/>
</dbReference>
<feature type="binding site" evidence="9">
    <location>
        <position position="107"/>
    </location>
    <ligand>
        <name>anthranilate</name>
        <dbReference type="ChEBI" id="CHEBI:16567"/>
        <label>1</label>
    </ligand>
</feature>
<evidence type="ECO:0000256" key="8">
    <source>
        <dbReference type="ARBA" id="ARBA00061188"/>
    </source>
</evidence>
<name>A0A969PVC9_9BACI</name>
<feature type="binding site" evidence="9">
    <location>
        <begin position="86"/>
        <end position="89"/>
    </location>
    <ligand>
        <name>5-phospho-alpha-D-ribose 1-diphosphate</name>
        <dbReference type="ChEBI" id="CHEBI:58017"/>
    </ligand>
</feature>
<keyword evidence="9" id="KW-0479">Metal-binding</keyword>
<evidence type="ECO:0000256" key="9">
    <source>
        <dbReference type="HAMAP-Rule" id="MF_00211"/>
    </source>
</evidence>
<evidence type="ECO:0000259" key="11">
    <source>
        <dbReference type="Pfam" id="PF02885"/>
    </source>
</evidence>
<comment type="function">
    <text evidence="9">Catalyzes the transfer of the phosphoribosyl group of 5-phosphorylribose-1-pyrophosphate (PRPP) to anthranilate to yield N-(5'-phosphoribosyl)-anthranilate (PRA).</text>
</comment>
<dbReference type="NCBIfam" id="TIGR01245">
    <property type="entry name" value="trpD"/>
    <property type="match status" value="1"/>
</dbReference>
<dbReference type="InterPro" id="IPR035902">
    <property type="entry name" value="Nuc_phospho_transferase"/>
</dbReference>
<comment type="catalytic activity">
    <reaction evidence="7 9">
        <text>N-(5-phospho-beta-D-ribosyl)anthranilate + diphosphate = 5-phospho-alpha-D-ribose 1-diphosphate + anthranilate</text>
        <dbReference type="Rhea" id="RHEA:11768"/>
        <dbReference type="ChEBI" id="CHEBI:16567"/>
        <dbReference type="ChEBI" id="CHEBI:18277"/>
        <dbReference type="ChEBI" id="CHEBI:33019"/>
        <dbReference type="ChEBI" id="CHEBI:58017"/>
        <dbReference type="EC" id="2.4.2.18"/>
    </reaction>
</comment>
<dbReference type="Pfam" id="PF00591">
    <property type="entry name" value="Glycos_transf_3"/>
    <property type="match status" value="1"/>
</dbReference>
<dbReference type="GO" id="GO:0004048">
    <property type="term" value="F:anthranilate phosphoribosyltransferase activity"/>
    <property type="evidence" value="ECO:0007669"/>
    <property type="project" value="UniProtKB-UniRule"/>
</dbReference>
<comment type="pathway">
    <text evidence="1 9">Amino-acid biosynthesis; L-tryptophan biosynthesis; L-tryptophan from chorismate: step 2/5.</text>
</comment>
<feature type="binding site" evidence="9">
    <location>
        <position position="76"/>
    </location>
    <ligand>
        <name>anthranilate</name>
        <dbReference type="ChEBI" id="CHEBI:16567"/>
        <label>1</label>
    </ligand>
</feature>
<evidence type="ECO:0000313" key="13">
    <source>
        <dbReference type="Proteomes" id="UP000752012"/>
    </source>
</evidence>
<dbReference type="GO" id="GO:0000287">
    <property type="term" value="F:magnesium ion binding"/>
    <property type="evidence" value="ECO:0007669"/>
    <property type="project" value="UniProtKB-UniRule"/>
</dbReference>
<dbReference type="GO" id="GO:0000162">
    <property type="term" value="P:L-tryptophan biosynthetic process"/>
    <property type="evidence" value="ECO:0007669"/>
    <property type="project" value="UniProtKB-UniRule"/>
</dbReference>
<evidence type="ECO:0000256" key="2">
    <source>
        <dbReference type="ARBA" id="ARBA00022605"/>
    </source>
</evidence>
<comment type="cofactor">
    <cofactor evidence="9">
        <name>Mg(2+)</name>
        <dbReference type="ChEBI" id="CHEBI:18420"/>
    </cofactor>
    <text evidence="9">Binds 2 magnesium ions per monomer.</text>
</comment>
<dbReference type="Pfam" id="PF02885">
    <property type="entry name" value="Glycos_trans_3N"/>
    <property type="match status" value="1"/>
</dbReference>
<keyword evidence="13" id="KW-1185">Reference proteome</keyword>
<comment type="similarity">
    <text evidence="9">Belongs to the anthranilate phosphoribosyltransferase family.</text>
</comment>
<dbReference type="FunFam" id="3.40.1030.10:FF:000002">
    <property type="entry name" value="Anthranilate phosphoribosyltransferase"/>
    <property type="match status" value="1"/>
</dbReference>
<feature type="binding site" evidence="9">
    <location>
        <position position="116"/>
    </location>
    <ligand>
        <name>5-phospho-alpha-D-ribose 1-diphosphate</name>
        <dbReference type="ChEBI" id="CHEBI:58017"/>
    </ligand>
</feature>
<keyword evidence="2 9" id="KW-0028">Amino-acid biosynthesis</keyword>
<keyword evidence="6 9" id="KW-0057">Aromatic amino acid biosynthesis</keyword>
<dbReference type="SUPFAM" id="SSF47648">
    <property type="entry name" value="Nucleoside phosphorylase/phosphoribosyltransferase N-terminal domain"/>
    <property type="match status" value="1"/>
</dbReference>
<protein>
    <recommendedName>
        <fullName evidence="9">Anthranilate phosphoribosyltransferase</fullName>
        <ecNumber evidence="9">2.4.2.18</ecNumber>
    </recommendedName>
</protein>
<gene>
    <name evidence="9 12" type="primary">trpD</name>
    <name evidence="12" type="ORF">HCN83_11425</name>
</gene>
<dbReference type="HAMAP" id="MF_00211">
    <property type="entry name" value="TrpD"/>
    <property type="match status" value="1"/>
</dbReference>
<feature type="binding site" evidence="9">
    <location>
        <begin position="79"/>
        <end position="80"/>
    </location>
    <ligand>
        <name>5-phospho-alpha-D-ribose 1-diphosphate</name>
        <dbReference type="ChEBI" id="CHEBI:58017"/>
    </ligand>
</feature>
<evidence type="ECO:0000256" key="3">
    <source>
        <dbReference type="ARBA" id="ARBA00022676"/>
    </source>
</evidence>
<proteinExistence type="inferred from homology"/>
<reference evidence="12 13" key="1">
    <citation type="submission" date="2020-03" db="EMBL/GenBank/DDBJ databases">
        <title>Assessment of the enzymatic potential of alkaline-tolerant lipase obtained from Bacillus luteus H11 (technogenic soil) for the bioremediation of saline soils contaminated with petroleum substances.</title>
        <authorList>
            <person name="Kalwasinska A."/>
        </authorList>
    </citation>
    <scope>NUCLEOTIDE SEQUENCE [LARGE SCALE GENOMIC DNA]</scope>
    <source>
        <strain evidence="12 13">H11</strain>
    </source>
</reference>
<keyword evidence="3 9" id="KW-0328">Glycosyltransferase</keyword>
<dbReference type="SUPFAM" id="SSF52418">
    <property type="entry name" value="Nucleoside phosphorylase/phosphoribosyltransferase catalytic domain"/>
    <property type="match status" value="1"/>
</dbReference>
<evidence type="ECO:0000256" key="6">
    <source>
        <dbReference type="ARBA" id="ARBA00023141"/>
    </source>
</evidence>
<dbReference type="Proteomes" id="UP000752012">
    <property type="component" value="Unassembled WGS sequence"/>
</dbReference>
<accession>A0A969PVC9</accession>
<keyword evidence="4 9" id="KW-0808">Transferase</keyword>
<dbReference type="RefSeq" id="WP_168007442.1">
    <property type="nucleotide sequence ID" value="NZ_JAATHJ010000017.1"/>
</dbReference>
<dbReference type="AlphaFoldDB" id="A0A969PVC9"/>
<dbReference type="PANTHER" id="PTHR43285">
    <property type="entry name" value="ANTHRANILATE PHOSPHORIBOSYLTRANSFERASE"/>
    <property type="match status" value="1"/>
</dbReference>
<dbReference type="GO" id="GO:0005829">
    <property type="term" value="C:cytosol"/>
    <property type="evidence" value="ECO:0007669"/>
    <property type="project" value="TreeGrafter"/>
</dbReference>
<dbReference type="InterPro" id="IPR036320">
    <property type="entry name" value="Glycosyl_Trfase_fam3_N_dom_sf"/>
</dbReference>
<dbReference type="EC" id="2.4.2.18" evidence="9"/>
<organism evidence="12 13">
    <name type="scientific">Alkalicoccus luteus</name>
    <dbReference type="NCBI Taxonomy" id="1237094"/>
    <lineage>
        <taxon>Bacteria</taxon>
        <taxon>Bacillati</taxon>
        <taxon>Bacillota</taxon>
        <taxon>Bacilli</taxon>
        <taxon>Bacillales</taxon>
        <taxon>Bacillaceae</taxon>
        <taxon>Alkalicoccus</taxon>
    </lineage>
</organism>
<feature type="binding site" evidence="9">
    <location>
        <position position="76"/>
    </location>
    <ligand>
        <name>5-phospho-alpha-D-ribose 1-diphosphate</name>
        <dbReference type="ChEBI" id="CHEBI:58017"/>
    </ligand>
</feature>
<feature type="binding site" evidence="9">
    <location>
        <position position="84"/>
    </location>
    <ligand>
        <name>5-phospho-alpha-D-ribose 1-diphosphate</name>
        <dbReference type="ChEBI" id="CHEBI:58017"/>
    </ligand>
</feature>
<comment type="caution">
    <text evidence="9">Lacks conserved residue(s) required for the propagation of feature annotation.</text>
</comment>
<evidence type="ECO:0000259" key="10">
    <source>
        <dbReference type="Pfam" id="PF00591"/>
    </source>
</evidence>
<dbReference type="InterPro" id="IPR000312">
    <property type="entry name" value="Glycosyl_Trfase_fam3"/>
</dbReference>
<feature type="binding site" evidence="9">
    <location>
        <position position="222"/>
    </location>
    <ligand>
        <name>Mg(2+)</name>
        <dbReference type="ChEBI" id="CHEBI:18420"/>
        <label>1</label>
    </ligand>
</feature>
<feature type="binding site" evidence="9">
    <location>
        <position position="88"/>
    </location>
    <ligand>
        <name>Mg(2+)</name>
        <dbReference type="ChEBI" id="CHEBI:18420"/>
        <label>1</label>
    </ligand>
</feature>
<feature type="binding site" evidence="9">
    <location>
        <position position="221"/>
    </location>
    <ligand>
        <name>Mg(2+)</name>
        <dbReference type="ChEBI" id="CHEBI:18420"/>
        <label>2</label>
    </ligand>
</feature>
<dbReference type="Gene3D" id="1.20.970.10">
    <property type="entry name" value="Transferase, Pyrimidine Nucleoside Phosphorylase, Chain C"/>
    <property type="match status" value="1"/>
</dbReference>
<keyword evidence="5 9" id="KW-0822">Tryptophan biosynthesis</keyword>
<dbReference type="InterPro" id="IPR005940">
    <property type="entry name" value="Anthranilate_Pribosyl_Tfrase"/>
</dbReference>
<comment type="subunit">
    <text evidence="9">Homodimer.</text>
</comment>
<feature type="binding site" evidence="9">
    <location>
        <begin position="104"/>
        <end position="112"/>
    </location>
    <ligand>
        <name>5-phospho-alpha-D-ribose 1-diphosphate</name>
        <dbReference type="ChEBI" id="CHEBI:58017"/>
    </ligand>
</feature>
<evidence type="ECO:0000256" key="5">
    <source>
        <dbReference type="ARBA" id="ARBA00022822"/>
    </source>
</evidence>
<comment type="similarity">
    <text evidence="8">In the C-terminal section; belongs to the anthranilate phosphoribosyltransferase family.</text>
</comment>
<feature type="binding site" evidence="9">
    <location>
        <position position="222"/>
    </location>
    <ligand>
        <name>Mg(2+)</name>
        <dbReference type="ChEBI" id="CHEBI:18420"/>
        <label>2</label>
    </ligand>
</feature>
<dbReference type="PANTHER" id="PTHR43285:SF2">
    <property type="entry name" value="ANTHRANILATE PHOSPHORIBOSYLTRANSFERASE"/>
    <property type="match status" value="1"/>
</dbReference>
<evidence type="ECO:0000256" key="1">
    <source>
        <dbReference type="ARBA" id="ARBA00004907"/>
    </source>
</evidence>
<evidence type="ECO:0000313" key="12">
    <source>
        <dbReference type="EMBL" id="NJP38194.1"/>
    </source>
</evidence>
<comment type="caution">
    <text evidence="12">The sequence shown here is derived from an EMBL/GenBank/DDBJ whole genome shotgun (WGS) entry which is preliminary data.</text>
</comment>
<dbReference type="Gene3D" id="3.40.1030.10">
    <property type="entry name" value="Nucleoside phosphorylase/phosphoribosyltransferase catalytic domain"/>
    <property type="match status" value="1"/>
</dbReference>
<keyword evidence="9" id="KW-0460">Magnesium</keyword>
<feature type="binding site" evidence="9">
    <location>
        <position position="162"/>
    </location>
    <ligand>
        <name>anthranilate</name>
        <dbReference type="ChEBI" id="CHEBI:16567"/>
        <label>2</label>
    </ligand>
</feature>
<sequence length="334" mass="35496">MTFSRVIRGETMSRDEARDTALQMMEGNLSPEVTAGLLSIMAYRGETVPEITGFAEAMIEKSQKVTAEFDVIDTCGTGGDGSGTYNVSTAAALLVSSLGVKVAKHGNRSVSSKSGSADVLETLGIPVESSPDECLQSLNENGMSFFFAPRYHSAMKHVAPVRQALGQRTIFNVLGPLTNPAGARVRVIGAYSLEAARKMAEASLNLPIDRALFVHARDGLDEFSAAAATDVIELRNGELREYTYSPEDAGLRTLPLKGALVNDARESGALIEALFQNDGPEDAKVLLLLNAGAALYTAGRAATIKDGVKEAEKALNQSAYRQLELLRRKGAGAV</sequence>
<feature type="domain" description="Glycosyl transferase family 3" evidence="10">
    <location>
        <begin position="70"/>
        <end position="316"/>
    </location>
</feature>